<dbReference type="RefSeq" id="WP_386059116.1">
    <property type="nucleotide sequence ID" value="NZ_JBHTKL010000005.1"/>
</dbReference>
<dbReference type="Proteomes" id="UP001596990">
    <property type="component" value="Unassembled WGS sequence"/>
</dbReference>
<gene>
    <name evidence="5" type="ORF">ACFQ2J_09270</name>
</gene>
<protein>
    <recommendedName>
        <fullName evidence="4">Aminoglycoside N(3)-acetyltransferase</fullName>
        <ecNumber evidence="4">2.3.1.-</ecNumber>
    </recommendedName>
</protein>
<accession>A0ABW3L460</accession>
<keyword evidence="3 4" id="KW-0012">Acyltransferase</keyword>
<dbReference type="EC" id="2.3.1.-" evidence="4"/>
<proteinExistence type="inferred from homology"/>
<keyword evidence="4" id="KW-0046">Antibiotic resistance</keyword>
<dbReference type="InterPro" id="IPR028345">
    <property type="entry name" value="Antibiotic_NAT-like"/>
</dbReference>
<comment type="caution">
    <text evidence="5">The sequence shown here is derived from an EMBL/GenBank/DDBJ whole genome shotgun (WGS) entry which is preliminary data.</text>
</comment>
<dbReference type="InterPro" id="IPR003679">
    <property type="entry name" value="Amioglycoside_AcTrfase"/>
</dbReference>
<evidence type="ECO:0000256" key="2">
    <source>
        <dbReference type="ARBA" id="ARBA00022679"/>
    </source>
</evidence>
<comment type="similarity">
    <text evidence="1 4">Belongs to the antibiotic N-acetyltransferase family.</text>
</comment>
<reference evidence="6" key="1">
    <citation type="journal article" date="2019" name="Int. J. Syst. Evol. Microbiol.">
        <title>The Global Catalogue of Microorganisms (GCM) 10K type strain sequencing project: providing services to taxonomists for standard genome sequencing and annotation.</title>
        <authorList>
            <consortium name="The Broad Institute Genomics Platform"/>
            <consortium name="The Broad Institute Genome Sequencing Center for Infectious Disease"/>
            <person name="Wu L."/>
            <person name="Ma J."/>
        </authorList>
    </citation>
    <scope>NUCLEOTIDE SEQUENCE [LARGE SCALE GENOMIC DNA]</scope>
    <source>
        <strain evidence="6">CCUG 56607</strain>
    </source>
</reference>
<dbReference type="PANTHER" id="PTHR11104:SF0">
    <property type="entry name" value="SPBETA PROPHAGE-DERIVED AMINOGLYCOSIDE N(3')-ACETYLTRANSFERASE-LIKE PROTEIN YOKD"/>
    <property type="match status" value="1"/>
</dbReference>
<sequence length="273" mass="30675">MSEPTVINSTDKPLTRESLARNLEAIGVEKGDMLLVHLSMKSLGWVVGGPVTVLHALMDVLTDEGTLVIQTHTPSISDPAEWENPPVPKEWHDTIRKEMPLFEPARTPSTYLGVIPELFRTWPGVFRSNHPTFSIGAWGKHAKRLTERHPLHYGLNEESPLGVAYRSNAKVLLIGVGYDSNTSFHLSEHKAGTNKQIKRGAPLLIDGTKEWMTYDDIELDEEQFVQIGEDYERNHPITRSNVGQADSRLFPMKEAVDFATSWLKRKGEENANT</sequence>
<comment type="catalytic activity">
    <reaction evidence="4">
        <text>a 2-deoxystreptamine antibiotic + acetyl-CoA = an N(3)-acetyl-2-deoxystreptamine antibiotic + CoA + H(+)</text>
        <dbReference type="Rhea" id="RHEA:12665"/>
        <dbReference type="ChEBI" id="CHEBI:15378"/>
        <dbReference type="ChEBI" id="CHEBI:57287"/>
        <dbReference type="ChEBI" id="CHEBI:57288"/>
        <dbReference type="ChEBI" id="CHEBI:57921"/>
        <dbReference type="ChEBI" id="CHEBI:77452"/>
        <dbReference type="EC" id="2.3.1.81"/>
    </reaction>
</comment>
<evidence type="ECO:0000313" key="5">
    <source>
        <dbReference type="EMBL" id="MFD1019359.1"/>
    </source>
</evidence>
<evidence type="ECO:0000256" key="1">
    <source>
        <dbReference type="ARBA" id="ARBA00006383"/>
    </source>
</evidence>
<evidence type="ECO:0000256" key="3">
    <source>
        <dbReference type="ARBA" id="ARBA00023315"/>
    </source>
</evidence>
<evidence type="ECO:0000313" key="6">
    <source>
        <dbReference type="Proteomes" id="UP001596990"/>
    </source>
</evidence>
<keyword evidence="2 4" id="KW-0808">Transferase</keyword>
<name>A0ABW3L460_9BACI</name>
<dbReference type="Pfam" id="PF02522">
    <property type="entry name" value="Antibiotic_NAT"/>
    <property type="match status" value="1"/>
</dbReference>
<keyword evidence="6" id="KW-1185">Reference proteome</keyword>
<dbReference type="EMBL" id="JBHTKL010000005">
    <property type="protein sequence ID" value="MFD1019359.1"/>
    <property type="molecule type" value="Genomic_DNA"/>
</dbReference>
<dbReference type="PANTHER" id="PTHR11104">
    <property type="entry name" value="AMINOGLYCOSIDE N3-ACETYLTRANSFERASE"/>
    <property type="match status" value="1"/>
</dbReference>
<evidence type="ECO:0000256" key="4">
    <source>
        <dbReference type="RuleBase" id="RU365031"/>
    </source>
</evidence>
<dbReference type="SUPFAM" id="SSF110710">
    <property type="entry name" value="TTHA0583/YokD-like"/>
    <property type="match status" value="1"/>
</dbReference>
<organism evidence="5 6">
    <name type="scientific">Thalassobacillus hwangdonensis</name>
    <dbReference type="NCBI Taxonomy" id="546108"/>
    <lineage>
        <taxon>Bacteria</taxon>
        <taxon>Bacillati</taxon>
        <taxon>Bacillota</taxon>
        <taxon>Bacilli</taxon>
        <taxon>Bacillales</taxon>
        <taxon>Bacillaceae</taxon>
        <taxon>Thalassobacillus</taxon>
    </lineage>
</organism>